<name>A0AAV7TS18_PLEWA</name>
<dbReference type="AlphaFoldDB" id="A0AAV7TS18"/>
<reference evidence="2" key="1">
    <citation type="journal article" date="2022" name="bioRxiv">
        <title>Sequencing and chromosome-scale assembly of the giantPleurodeles waltlgenome.</title>
        <authorList>
            <person name="Brown T."/>
            <person name="Elewa A."/>
            <person name="Iarovenko S."/>
            <person name="Subramanian E."/>
            <person name="Araus A.J."/>
            <person name="Petzold A."/>
            <person name="Susuki M."/>
            <person name="Suzuki K.-i.T."/>
            <person name="Hayashi T."/>
            <person name="Toyoda A."/>
            <person name="Oliveira C."/>
            <person name="Osipova E."/>
            <person name="Leigh N.D."/>
            <person name="Simon A."/>
            <person name="Yun M.H."/>
        </authorList>
    </citation>
    <scope>NUCLEOTIDE SEQUENCE</scope>
    <source>
        <strain evidence="2">20211129_DDA</strain>
        <tissue evidence="2">Liver</tissue>
    </source>
</reference>
<sequence length="114" mass="11491">MPGSAGPGGPALWDGRGGRRGRAEPQRSGRGPGADLRGTRAAWCWWEAAALPVIGGRARRAGWSPAPGPGRRLARVNRTAGVRSRPRRGPPADSSCPAPGGTAILPTDGAGGPG</sequence>
<dbReference type="EMBL" id="JANPWB010000006">
    <property type="protein sequence ID" value="KAJ1178994.1"/>
    <property type="molecule type" value="Genomic_DNA"/>
</dbReference>
<evidence type="ECO:0000256" key="1">
    <source>
        <dbReference type="SAM" id="MobiDB-lite"/>
    </source>
</evidence>
<protein>
    <submittedName>
        <fullName evidence="2">Uncharacterized protein</fullName>
    </submittedName>
</protein>
<feature type="region of interest" description="Disordered" evidence="1">
    <location>
        <begin position="1"/>
        <end position="36"/>
    </location>
</feature>
<evidence type="ECO:0000313" key="3">
    <source>
        <dbReference type="Proteomes" id="UP001066276"/>
    </source>
</evidence>
<keyword evidence="3" id="KW-1185">Reference proteome</keyword>
<comment type="caution">
    <text evidence="2">The sequence shown here is derived from an EMBL/GenBank/DDBJ whole genome shotgun (WGS) entry which is preliminary data.</text>
</comment>
<proteinExistence type="predicted"/>
<evidence type="ECO:0000313" key="2">
    <source>
        <dbReference type="EMBL" id="KAJ1178994.1"/>
    </source>
</evidence>
<accession>A0AAV7TS18</accession>
<feature type="region of interest" description="Disordered" evidence="1">
    <location>
        <begin position="56"/>
        <end position="114"/>
    </location>
</feature>
<organism evidence="2 3">
    <name type="scientific">Pleurodeles waltl</name>
    <name type="common">Iberian ribbed newt</name>
    <dbReference type="NCBI Taxonomy" id="8319"/>
    <lineage>
        <taxon>Eukaryota</taxon>
        <taxon>Metazoa</taxon>
        <taxon>Chordata</taxon>
        <taxon>Craniata</taxon>
        <taxon>Vertebrata</taxon>
        <taxon>Euteleostomi</taxon>
        <taxon>Amphibia</taxon>
        <taxon>Batrachia</taxon>
        <taxon>Caudata</taxon>
        <taxon>Salamandroidea</taxon>
        <taxon>Salamandridae</taxon>
        <taxon>Pleurodelinae</taxon>
        <taxon>Pleurodeles</taxon>
    </lineage>
</organism>
<dbReference type="Proteomes" id="UP001066276">
    <property type="component" value="Chromosome 3_2"/>
</dbReference>
<gene>
    <name evidence="2" type="ORF">NDU88_004233</name>
</gene>